<evidence type="ECO:0000259" key="1">
    <source>
        <dbReference type="SMART" id="SM00867"/>
    </source>
</evidence>
<dbReference type="Proteomes" id="UP000220133">
    <property type="component" value="Chromosome"/>
</dbReference>
<dbReference type="SUPFAM" id="SSF101874">
    <property type="entry name" value="YceI-like"/>
    <property type="match status" value="1"/>
</dbReference>
<organism evidence="2 3">
    <name type="scientific">Chitinophaga caeni</name>
    <dbReference type="NCBI Taxonomy" id="2029983"/>
    <lineage>
        <taxon>Bacteria</taxon>
        <taxon>Pseudomonadati</taxon>
        <taxon>Bacteroidota</taxon>
        <taxon>Chitinophagia</taxon>
        <taxon>Chitinophagales</taxon>
        <taxon>Chitinophagaceae</taxon>
        <taxon>Chitinophaga</taxon>
    </lineage>
</organism>
<proteinExistence type="predicted"/>
<dbReference type="SMART" id="SM00867">
    <property type="entry name" value="YceI"/>
    <property type="match status" value="1"/>
</dbReference>
<dbReference type="RefSeq" id="WP_098195515.1">
    <property type="nucleotide sequence ID" value="NZ_CP023777.1"/>
</dbReference>
<dbReference type="PANTHER" id="PTHR34406:SF1">
    <property type="entry name" value="PROTEIN YCEI"/>
    <property type="match status" value="1"/>
</dbReference>
<keyword evidence="3" id="KW-1185">Reference proteome</keyword>
<dbReference type="KEGG" id="cbae:COR50_19300"/>
<accession>A0A291QYX5</accession>
<sequence>MSAWIIDKAHSEIHFRIKYLTTATVTGAFREFTGKVQTDGMNIENAAIEVKLMIGSISTHHAVRDEHLRSSDFFEASKYPEIHFQSTGFHHRYDDRYNLEGLLTIKRYTEPVSLEVVYGGMERDQQGILKAGFEVAGLINRKQFGLTWNAWTESGPFALGDMIQLEANIELLLVDA</sequence>
<evidence type="ECO:0000313" key="3">
    <source>
        <dbReference type="Proteomes" id="UP000220133"/>
    </source>
</evidence>
<dbReference type="OrthoDB" id="9811006at2"/>
<dbReference type="InterPro" id="IPR007372">
    <property type="entry name" value="Lipid/polyisoprenoid-bd_YceI"/>
</dbReference>
<gene>
    <name evidence="2" type="ORF">COR50_19300</name>
</gene>
<dbReference type="PANTHER" id="PTHR34406">
    <property type="entry name" value="PROTEIN YCEI"/>
    <property type="match status" value="1"/>
</dbReference>
<dbReference type="InterPro" id="IPR036761">
    <property type="entry name" value="TTHA0802/YceI-like_sf"/>
</dbReference>
<dbReference type="EMBL" id="CP023777">
    <property type="protein sequence ID" value="ATL49147.1"/>
    <property type="molecule type" value="Genomic_DNA"/>
</dbReference>
<feature type="domain" description="Lipid/polyisoprenoid-binding YceI-like" evidence="1">
    <location>
        <begin position="3"/>
        <end position="172"/>
    </location>
</feature>
<protein>
    <recommendedName>
        <fullName evidence="1">Lipid/polyisoprenoid-binding YceI-like domain-containing protein</fullName>
    </recommendedName>
</protein>
<dbReference type="Gene3D" id="2.40.128.110">
    <property type="entry name" value="Lipid/polyisoprenoid-binding, YceI-like"/>
    <property type="match status" value="1"/>
</dbReference>
<dbReference type="AlphaFoldDB" id="A0A291QYX5"/>
<evidence type="ECO:0000313" key="2">
    <source>
        <dbReference type="EMBL" id="ATL49147.1"/>
    </source>
</evidence>
<name>A0A291QYX5_9BACT</name>
<dbReference type="Pfam" id="PF04264">
    <property type="entry name" value="YceI"/>
    <property type="match status" value="1"/>
</dbReference>
<reference evidence="2 3" key="1">
    <citation type="submission" date="2017-10" db="EMBL/GenBank/DDBJ databases">
        <title>Paenichitinophaga pekingensis gen. nov., sp. nov., isolated from activated sludge.</title>
        <authorList>
            <person name="Jin D."/>
            <person name="Kong X."/>
            <person name="Deng Y."/>
            <person name="Bai Z."/>
        </authorList>
    </citation>
    <scope>NUCLEOTIDE SEQUENCE [LARGE SCALE GENOMIC DNA]</scope>
    <source>
        <strain evidence="2 3">13</strain>
    </source>
</reference>